<name>A0ACC1TEA5_9APHY</name>
<evidence type="ECO:0000313" key="1">
    <source>
        <dbReference type="EMBL" id="KAJ3559466.1"/>
    </source>
</evidence>
<dbReference type="Proteomes" id="UP001148662">
    <property type="component" value="Unassembled WGS sequence"/>
</dbReference>
<keyword evidence="2" id="KW-1185">Reference proteome</keyword>
<evidence type="ECO:0000313" key="2">
    <source>
        <dbReference type="Proteomes" id="UP001148662"/>
    </source>
</evidence>
<accession>A0ACC1TEA5</accession>
<sequence>MGNSLLLTPLAVVALTTPTTPWDVDRGSRKMSQERKPRSVKPGTLTDSKSPQWLRALAHRILTTVNPLHAEPQVPWPRVESEEEVQEDWRGYCDRRHQECCQHAMALEYLLSKYPEQRAWLEKHGFDTQELIESLRWYPSEELENLEKAKSSARDVERDKLRKCTSQNYDRMQENLLRLLPLVREVQDELESASTQAAPVLTRTKIPRSGSKLAPPKAHSTYSTIQPIGSQWKEGEDCEKVMEEAVKGAKRERKDIASTIIRVPQVIVMADTAACRILVVSSTTAQAQQFVQRVMAISSPADIPSVHDDDSSLTNATDAHSSSIPWTIANKYYTADVHFETREYKTFVGYHASEVPAVIYVWGRGDLKPYKEHVPALADKLQHYDPEVSLAVRFPSKEQALPYEKDEEDGLDDFLSSHGFERTAQVYLLFPSVVYVH</sequence>
<gene>
    <name evidence="1" type="ORF">NM688_g339</name>
</gene>
<comment type="caution">
    <text evidence="1">The sequence shown here is derived from an EMBL/GenBank/DDBJ whole genome shotgun (WGS) entry which is preliminary data.</text>
</comment>
<reference evidence="1" key="1">
    <citation type="submission" date="2022-07" db="EMBL/GenBank/DDBJ databases">
        <title>Genome Sequence of Phlebia brevispora.</title>
        <authorList>
            <person name="Buettner E."/>
        </authorList>
    </citation>
    <scope>NUCLEOTIDE SEQUENCE</scope>
    <source>
        <strain evidence="1">MPL23</strain>
    </source>
</reference>
<protein>
    <submittedName>
        <fullName evidence="1">Uncharacterized protein</fullName>
    </submittedName>
</protein>
<dbReference type="EMBL" id="JANHOG010000024">
    <property type="protein sequence ID" value="KAJ3559466.1"/>
    <property type="molecule type" value="Genomic_DNA"/>
</dbReference>
<proteinExistence type="predicted"/>
<organism evidence="1 2">
    <name type="scientific">Phlebia brevispora</name>
    <dbReference type="NCBI Taxonomy" id="194682"/>
    <lineage>
        <taxon>Eukaryota</taxon>
        <taxon>Fungi</taxon>
        <taxon>Dikarya</taxon>
        <taxon>Basidiomycota</taxon>
        <taxon>Agaricomycotina</taxon>
        <taxon>Agaricomycetes</taxon>
        <taxon>Polyporales</taxon>
        <taxon>Meruliaceae</taxon>
        <taxon>Phlebia</taxon>
    </lineage>
</organism>